<dbReference type="UCSC" id="Y82E9BL.11">
    <property type="organism name" value="c. elegans"/>
</dbReference>
<dbReference type="InParanoid" id="Q9GR37"/>
<gene>
    <name evidence="2 4" type="primary">fbxa-15</name>
    <name evidence="2" type="ORF">CELE_Y82E9BL.11</name>
    <name evidence="4" type="ORF">Y82E9BL.11</name>
</gene>
<dbReference type="Pfam" id="PF00646">
    <property type="entry name" value="F-box"/>
    <property type="match status" value="1"/>
</dbReference>
<name>Q9GR37_CAEEL</name>
<dbReference type="SMART" id="SM00256">
    <property type="entry name" value="FBOX"/>
    <property type="match status" value="1"/>
</dbReference>
<accession>Q9GR37</accession>
<dbReference type="InterPro" id="IPR002900">
    <property type="entry name" value="DUF38/FTH_CAE_spp"/>
</dbReference>
<dbReference type="PaxDb" id="6239-Y82E9BL.11"/>
<dbReference type="PeptideAtlas" id="Q9GR37"/>
<evidence type="ECO:0000313" key="3">
    <source>
        <dbReference type="Proteomes" id="UP000001940"/>
    </source>
</evidence>
<dbReference type="Bgee" id="WBGene00022327">
    <property type="expression patterns" value="Expressed in adult organism and 1 other cell type or tissue"/>
</dbReference>
<sequence>MPSLLNIPLDIVSEVLEKLEPMDRLTCRKVCRNLRTAVDNIGFNFDKISLTFSKNHKVELELDKFQTKYYSAIDGSTVLNYNEKEKIIKRESCLKIVFNDLEILLNNSLSKFSFSVHIEDKLDIINALKNVLKVKKSIFVKEIWLRDTSFNDALSILPYFNADMLAVIHLSISDNISQFEKIIYMDQWKSARSFHLSDAHFDDDHIKHLFDFEEFSIAMCYLSDDTVIDIRDDLLTRPTFRECCIDFGGYEEEADDILKIFDPDSPSRYEIEYSNDQGKFAIKCQLYGYYDCALEIERLVE</sequence>
<dbReference type="GeneID" id="190758"/>
<dbReference type="Proteomes" id="UP000001940">
    <property type="component" value="Chromosome III"/>
</dbReference>
<protein>
    <submittedName>
        <fullName evidence="2">F-box domain-containing protein</fullName>
    </submittedName>
</protein>
<keyword evidence="3" id="KW-1185">Reference proteome</keyword>
<dbReference type="WormBase" id="Y82E9BL.11">
    <property type="protein sequence ID" value="CE23394"/>
    <property type="gene ID" value="WBGene00022327"/>
    <property type="gene designation" value="fbxa-15"/>
</dbReference>
<dbReference type="InterPro" id="IPR001810">
    <property type="entry name" value="F-box_dom"/>
</dbReference>
<proteinExistence type="predicted"/>
<dbReference type="PROSITE" id="PS50181">
    <property type="entry name" value="FBOX"/>
    <property type="match status" value="1"/>
</dbReference>
<dbReference type="HOGENOM" id="CLU_030831_3_1_1"/>
<dbReference type="SUPFAM" id="SSF81383">
    <property type="entry name" value="F-box domain"/>
    <property type="match status" value="1"/>
</dbReference>
<dbReference type="FunCoup" id="Q9GR37">
    <property type="interactions" value="16"/>
</dbReference>
<dbReference type="InterPro" id="IPR036047">
    <property type="entry name" value="F-box-like_dom_sf"/>
</dbReference>
<evidence type="ECO:0000313" key="2">
    <source>
        <dbReference type="EMBL" id="CCD73896.1"/>
    </source>
</evidence>
<feature type="domain" description="F-box" evidence="1">
    <location>
        <begin position="1"/>
        <end position="48"/>
    </location>
</feature>
<dbReference type="KEGG" id="cel:CELE_Y82E9BL.11"/>
<dbReference type="AGR" id="WB:WBGene00022327"/>
<dbReference type="RefSeq" id="NP_497383.1">
    <property type="nucleotide sequence ID" value="NM_064982.3"/>
</dbReference>
<organism evidence="2 3">
    <name type="scientific">Caenorhabditis elegans</name>
    <dbReference type="NCBI Taxonomy" id="6239"/>
    <lineage>
        <taxon>Eukaryota</taxon>
        <taxon>Metazoa</taxon>
        <taxon>Ecdysozoa</taxon>
        <taxon>Nematoda</taxon>
        <taxon>Chromadorea</taxon>
        <taxon>Rhabditida</taxon>
        <taxon>Rhabditina</taxon>
        <taxon>Rhabditomorpha</taxon>
        <taxon>Rhabditoidea</taxon>
        <taxon>Rhabditidae</taxon>
        <taxon>Peloderinae</taxon>
        <taxon>Caenorhabditis</taxon>
    </lineage>
</organism>
<dbReference type="PhylomeDB" id="Q9GR37"/>
<dbReference type="SMR" id="Q9GR37"/>
<dbReference type="PANTHER" id="PTHR23015:SF4">
    <property type="entry name" value="DUF38 DOMAIN-CONTAINING PROTEIN-RELATED"/>
    <property type="match status" value="1"/>
</dbReference>
<evidence type="ECO:0000313" key="4">
    <source>
        <dbReference type="WormBase" id="Y82E9BL.11"/>
    </source>
</evidence>
<dbReference type="EMBL" id="BX284603">
    <property type="protein sequence ID" value="CCD73896.1"/>
    <property type="molecule type" value="Genomic_DNA"/>
</dbReference>
<dbReference type="AlphaFoldDB" id="Q9GR37"/>
<dbReference type="CTD" id="190758"/>
<dbReference type="CDD" id="cd22150">
    <property type="entry name" value="F-box_CeFBXA-like"/>
    <property type="match status" value="1"/>
</dbReference>
<dbReference type="OrthoDB" id="2095648at2759"/>
<evidence type="ECO:0000259" key="1">
    <source>
        <dbReference type="PROSITE" id="PS50181"/>
    </source>
</evidence>
<dbReference type="InterPro" id="IPR040161">
    <property type="entry name" value="FB224"/>
</dbReference>
<dbReference type="Pfam" id="PF01827">
    <property type="entry name" value="FTH"/>
    <property type="match status" value="1"/>
</dbReference>
<reference evidence="2 3" key="1">
    <citation type="journal article" date="1998" name="Science">
        <title>Genome sequence of the nematode C. elegans: a platform for investigating biology.</title>
        <authorList>
            <consortium name="The C. elegans sequencing consortium"/>
            <person name="Sulson J.E."/>
            <person name="Waterston R."/>
        </authorList>
    </citation>
    <scope>NUCLEOTIDE SEQUENCE [LARGE SCALE GENOMIC DNA]</scope>
    <source>
        <strain evidence="2 3">Bristol N2</strain>
    </source>
</reference>
<dbReference type="PANTHER" id="PTHR23015">
    <property type="entry name" value="UNCHARACTERIZED C.ELEGANS PROTEIN"/>
    <property type="match status" value="1"/>
</dbReference>